<dbReference type="GO" id="GO:0005576">
    <property type="term" value="C:extracellular region"/>
    <property type="evidence" value="ECO:0007669"/>
    <property type="project" value="UniProtKB-SubCell"/>
</dbReference>
<feature type="signal peptide" evidence="4">
    <location>
        <begin position="1"/>
        <end position="21"/>
    </location>
</feature>
<dbReference type="Gene3D" id="2.60.120.40">
    <property type="match status" value="1"/>
</dbReference>
<dbReference type="InterPro" id="IPR050822">
    <property type="entry name" value="Cerebellin_Synaptic_Org"/>
</dbReference>
<dbReference type="SMART" id="SM00110">
    <property type="entry name" value="C1Q"/>
    <property type="match status" value="1"/>
</dbReference>
<dbReference type="Proteomes" id="UP001519460">
    <property type="component" value="Unassembled WGS sequence"/>
</dbReference>
<name>A0ABD0M4Q1_9CAEN</name>
<evidence type="ECO:0000259" key="5">
    <source>
        <dbReference type="PROSITE" id="PS50871"/>
    </source>
</evidence>
<reference evidence="6 7" key="1">
    <citation type="journal article" date="2023" name="Sci. Data">
        <title>Genome assembly of the Korean intertidal mud-creeper Batillaria attramentaria.</title>
        <authorList>
            <person name="Patra A.K."/>
            <person name="Ho P.T."/>
            <person name="Jun S."/>
            <person name="Lee S.J."/>
            <person name="Kim Y."/>
            <person name="Won Y.J."/>
        </authorList>
    </citation>
    <scope>NUCLEOTIDE SEQUENCE [LARGE SCALE GENOMIC DNA]</scope>
    <source>
        <strain evidence="6">Wonlab-2016</strain>
    </source>
</reference>
<dbReference type="AlphaFoldDB" id="A0ABD0M4Q1"/>
<dbReference type="InterPro" id="IPR001073">
    <property type="entry name" value="C1q_dom"/>
</dbReference>
<evidence type="ECO:0000256" key="2">
    <source>
        <dbReference type="ARBA" id="ARBA00022525"/>
    </source>
</evidence>
<comment type="subcellular location">
    <subcellularLocation>
        <location evidence="1">Secreted</location>
    </subcellularLocation>
</comment>
<evidence type="ECO:0000256" key="4">
    <source>
        <dbReference type="SAM" id="SignalP"/>
    </source>
</evidence>
<dbReference type="PRINTS" id="PR00007">
    <property type="entry name" value="COMPLEMNTC1Q"/>
</dbReference>
<feature type="chain" id="PRO_5044797911" description="C1q domain-containing protein" evidence="4">
    <location>
        <begin position="22"/>
        <end position="211"/>
    </location>
</feature>
<evidence type="ECO:0000313" key="6">
    <source>
        <dbReference type="EMBL" id="KAK7506726.1"/>
    </source>
</evidence>
<accession>A0ABD0M4Q1</accession>
<keyword evidence="7" id="KW-1185">Reference proteome</keyword>
<gene>
    <name evidence="6" type="ORF">BaRGS_00002201</name>
</gene>
<organism evidence="6 7">
    <name type="scientific">Batillaria attramentaria</name>
    <dbReference type="NCBI Taxonomy" id="370345"/>
    <lineage>
        <taxon>Eukaryota</taxon>
        <taxon>Metazoa</taxon>
        <taxon>Spiralia</taxon>
        <taxon>Lophotrochozoa</taxon>
        <taxon>Mollusca</taxon>
        <taxon>Gastropoda</taxon>
        <taxon>Caenogastropoda</taxon>
        <taxon>Sorbeoconcha</taxon>
        <taxon>Cerithioidea</taxon>
        <taxon>Batillariidae</taxon>
        <taxon>Batillaria</taxon>
    </lineage>
</organism>
<comment type="caution">
    <text evidence="6">The sequence shown here is derived from an EMBL/GenBank/DDBJ whole genome shotgun (WGS) entry which is preliminary data.</text>
</comment>
<keyword evidence="2" id="KW-0964">Secreted</keyword>
<dbReference type="PANTHER" id="PTHR22923">
    <property type="entry name" value="CEREBELLIN-RELATED"/>
    <property type="match status" value="1"/>
</dbReference>
<evidence type="ECO:0000313" key="7">
    <source>
        <dbReference type="Proteomes" id="UP001519460"/>
    </source>
</evidence>
<protein>
    <recommendedName>
        <fullName evidence="5">C1q domain-containing protein</fullName>
    </recommendedName>
</protein>
<evidence type="ECO:0000256" key="1">
    <source>
        <dbReference type="ARBA" id="ARBA00004613"/>
    </source>
</evidence>
<dbReference type="SUPFAM" id="SSF49842">
    <property type="entry name" value="TNF-like"/>
    <property type="match status" value="1"/>
</dbReference>
<sequence>MAVSFVFQVVMVVTGCISLSASSPLIRSDDTDPLEAVVAKQGQLIAEMKAETTAMKSKLNGEITSIKTEMATHHNLVAFMVTVPHNEDLSHDPRVNFGNPSLNVGGGFHTTTDTFVAPISGLYVFFLKVRGAYAPSGQYMDFVLLKDGKTIAETQTDDQDNADRSSVQVVVQVRKGQSLWVQQASGVPHMIYGGGVYSTFGGFLLQAGDSF</sequence>
<dbReference type="PROSITE" id="PS50871">
    <property type="entry name" value="C1Q"/>
    <property type="match status" value="1"/>
</dbReference>
<proteinExistence type="predicted"/>
<dbReference type="PANTHER" id="PTHR22923:SF116">
    <property type="entry name" value="C1Q DOMAIN-CONTAINING PROTEIN"/>
    <property type="match status" value="1"/>
</dbReference>
<dbReference type="EMBL" id="JACVVK020000006">
    <property type="protein sequence ID" value="KAK7506726.1"/>
    <property type="molecule type" value="Genomic_DNA"/>
</dbReference>
<dbReference type="InterPro" id="IPR008983">
    <property type="entry name" value="Tumour_necrosis_fac-like_dom"/>
</dbReference>
<keyword evidence="3 4" id="KW-0732">Signal</keyword>
<dbReference type="Pfam" id="PF00386">
    <property type="entry name" value="C1q"/>
    <property type="match status" value="1"/>
</dbReference>
<feature type="domain" description="C1q" evidence="5">
    <location>
        <begin position="72"/>
        <end position="211"/>
    </location>
</feature>
<evidence type="ECO:0000256" key="3">
    <source>
        <dbReference type="ARBA" id="ARBA00022729"/>
    </source>
</evidence>